<dbReference type="Proteomes" id="UP000708208">
    <property type="component" value="Unassembled WGS sequence"/>
</dbReference>
<evidence type="ECO:0000313" key="3">
    <source>
        <dbReference type="Proteomes" id="UP000708208"/>
    </source>
</evidence>
<organism evidence="1 3">
    <name type="scientific">Allacma fusca</name>
    <dbReference type="NCBI Taxonomy" id="39272"/>
    <lineage>
        <taxon>Eukaryota</taxon>
        <taxon>Metazoa</taxon>
        <taxon>Ecdysozoa</taxon>
        <taxon>Arthropoda</taxon>
        <taxon>Hexapoda</taxon>
        <taxon>Collembola</taxon>
        <taxon>Symphypleona</taxon>
        <taxon>Sminthuridae</taxon>
        <taxon>Allacma</taxon>
    </lineage>
</organism>
<gene>
    <name evidence="1" type="ORF">AFUS01_LOCUS18071</name>
    <name evidence="2" type="ORF">AFUS01_LOCUS38138</name>
</gene>
<proteinExistence type="predicted"/>
<dbReference type="EMBL" id="CAJVCH010176991">
    <property type="protein sequence ID" value="CAG7729350.1"/>
    <property type="molecule type" value="Genomic_DNA"/>
</dbReference>
<name>A0A8J2P2C7_9HEXA</name>
<keyword evidence="3" id="KW-1185">Reference proteome</keyword>
<accession>A0A8J2P2C7</accession>
<sequence length="14" mass="1244">LGLVVTGGQGVASS</sequence>
<evidence type="ECO:0000313" key="1">
    <source>
        <dbReference type="EMBL" id="CAG7729350.1"/>
    </source>
</evidence>
<comment type="caution">
    <text evidence="1">The sequence shown here is derived from an EMBL/GenBank/DDBJ whole genome shotgun (WGS) entry which is preliminary data.</text>
</comment>
<protein>
    <submittedName>
        <fullName evidence="1">Uncharacterized protein</fullName>
    </submittedName>
</protein>
<evidence type="ECO:0000313" key="2">
    <source>
        <dbReference type="EMBL" id="CAG7828193.1"/>
    </source>
</evidence>
<feature type="non-terminal residue" evidence="1">
    <location>
        <position position="1"/>
    </location>
</feature>
<reference evidence="1" key="1">
    <citation type="submission" date="2021-06" db="EMBL/GenBank/DDBJ databases">
        <authorList>
            <person name="Hodson N. C."/>
            <person name="Mongue J. A."/>
            <person name="Jaron S. K."/>
        </authorList>
    </citation>
    <scope>NUCLEOTIDE SEQUENCE</scope>
</reference>
<dbReference type="EMBL" id="CAJVCH010546481">
    <property type="protein sequence ID" value="CAG7828193.1"/>
    <property type="molecule type" value="Genomic_DNA"/>
</dbReference>